<dbReference type="AlphaFoldDB" id="A0A7W3JFW9"/>
<feature type="transmembrane region" description="Helical" evidence="2">
    <location>
        <begin position="30"/>
        <end position="48"/>
    </location>
</feature>
<sequence length="91" mass="10120">MKPWVKYTFVRLGIFAVALAVLLVLRIDPYLATIVAAVVGLCVSYIFFAPLRRRVALDLAERRATADPRHGDDVAEDDEITRADDERSASS</sequence>
<keyword evidence="2" id="KW-1133">Transmembrane helix</keyword>
<dbReference type="Proteomes" id="UP000522688">
    <property type="component" value="Unassembled WGS sequence"/>
</dbReference>
<proteinExistence type="predicted"/>
<reference evidence="4 6" key="2">
    <citation type="submission" date="2020-07" db="EMBL/GenBank/DDBJ databases">
        <title>Sequencing the genomes of 1000 actinobacteria strains.</title>
        <authorList>
            <person name="Klenk H.-P."/>
        </authorList>
    </citation>
    <scope>NUCLEOTIDE SEQUENCE [LARGE SCALE GENOMIC DNA]</scope>
    <source>
        <strain evidence="4 6">DSM 10309</strain>
    </source>
</reference>
<dbReference type="Pfam" id="PF14012">
    <property type="entry name" value="DUF4229"/>
    <property type="match status" value="1"/>
</dbReference>
<comment type="caution">
    <text evidence="4">The sequence shown here is derived from an EMBL/GenBank/DDBJ whole genome shotgun (WGS) entry which is preliminary data.</text>
</comment>
<dbReference type="EMBL" id="BJUV01000021">
    <property type="protein sequence ID" value="GEK83859.1"/>
    <property type="molecule type" value="Genomic_DNA"/>
</dbReference>
<feature type="transmembrane region" description="Helical" evidence="2">
    <location>
        <begin position="7"/>
        <end position="24"/>
    </location>
</feature>
<dbReference type="RefSeq" id="WP_146855988.1">
    <property type="nucleotide sequence ID" value="NZ_BAAAHR010000002.1"/>
</dbReference>
<dbReference type="OrthoDB" id="5120071at2"/>
<keyword evidence="5" id="KW-1185">Reference proteome</keyword>
<keyword evidence="2" id="KW-0472">Membrane</keyword>
<evidence type="ECO:0000313" key="6">
    <source>
        <dbReference type="Proteomes" id="UP000522688"/>
    </source>
</evidence>
<dbReference type="Proteomes" id="UP000321154">
    <property type="component" value="Unassembled WGS sequence"/>
</dbReference>
<feature type="compositionally biased region" description="Basic and acidic residues" evidence="1">
    <location>
        <begin position="62"/>
        <end position="73"/>
    </location>
</feature>
<evidence type="ECO:0000256" key="2">
    <source>
        <dbReference type="SAM" id="Phobius"/>
    </source>
</evidence>
<gene>
    <name evidence="4" type="ORF">FB463_000346</name>
    <name evidence="3" type="ORF">FFA01_21680</name>
</gene>
<evidence type="ECO:0000256" key="1">
    <source>
        <dbReference type="SAM" id="MobiDB-lite"/>
    </source>
</evidence>
<reference evidence="3 5" key="1">
    <citation type="submission" date="2019-07" db="EMBL/GenBank/DDBJ databases">
        <title>Whole genome shotgun sequence of Frigoribacterium faeni NBRC 103066.</title>
        <authorList>
            <person name="Hosoyama A."/>
            <person name="Uohara A."/>
            <person name="Ohji S."/>
            <person name="Ichikawa N."/>
        </authorList>
    </citation>
    <scope>NUCLEOTIDE SEQUENCE [LARGE SCALE GENOMIC DNA]</scope>
    <source>
        <strain evidence="3 5">NBRC 103066</strain>
    </source>
</reference>
<dbReference type="InterPro" id="IPR025323">
    <property type="entry name" value="DUF4229"/>
</dbReference>
<organism evidence="4 6">
    <name type="scientific">Frigoribacterium faeni</name>
    <dbReference type="NCBI Taxonomy" id="145483"/>
    <lineage>
        <taxon>Bacteria</taxon>
        <taxon>Bacillati</taxon>
        <taxon>Actinomycetota</taxon>
        <taxon>Actinomycetes</taxon>
        <taxon>Micrococcales</taxon>
        <taxon>Microbacteriaceae</taxon>
        <taxon>Frigoribacterium</taxon>
    </lineage>
</organism>
<accession>A0A7W3JFW9</accession>
<feature type="region of interest" description="Disordered" evidence="1">
    <location>
        <begin position="62"/>
        <end position="91"/>
    </location>
</feature>
<evidence type="ECO:0000313" key="3">
    <source>
        <dbReference type="EMBL" id="GEK83859.1"/>
    </source>
</evidence>
<keyword evidence="2" id="KW-0812">Transmembrane</keyword>
<evidence type="ECO:0000313" key="5">
    <source>
        <dbReference type="Proteomes" id="UP000321154"/>
    </source>
</evidence>
<protein>
    <submittedName>
        <fullName evidence="4">Putative membrane protein</fullName>
    </submittedName>
</protein>
<dbReference type="EMBL" id="JACGWW010000001">
    <property type="protein sequence ID" value="MBA8812122.1"/>
    <property type="molecule type" value="Genomic_DNA"/>
</dbReference>
<evidence type="ECO:0000313" key="4">
    <source>
        <dbReference type="EMBL" id="MBA8812122.1"/>
    </source>
</evidence>
<name>A0A7W3JFW9_9MICO</name>
<feature type="compositionally biased region" description="Basic and acidic residues" evidence="1">
    <location>
        <begin position="80"/>
        <end position="91"/>
    </location>
</feature>